<accession>A0A3E2BJB2</accession>
<dbReference type="Pfam" id="PF01103">
    <property type="entry name" value="Omp85"/>
    <property type="match status" value="1"/>
</dbReference>
<gene>
    <name evidence="4" type="ORF">OP8BY_2456</name>
</gene>
<evidence type="ECO:0000259" key="3">
    <source>
        <dbReference type="Pfam" id="PF01103"/>
    </source>
</evidence>
<comment type="caution">
    <text evidence="4">The sequence shown here is derived from an EMBL/GenBank/DDBJ whole genome shotgun (WGS) entry which is preliminary data.</text>
</comment>
<protein>
    <submittedName>
        <fullName evidence="4">Outer membrane protein assembly factor YaeT</fullName>
    </submittedName>
</protein>
<keyword evidence="2" id="KW-0472">Membrane</keyword>
<dbReference type="EMBL" id="QUAH01000022">
    <property type="protein sequence ID" value="RFT14727.1"/>
    <property type="molecule type" value="Genomic_DNA"/>
</dbReference>
<dbReference type="Proteomes" id="UP000257323">
    <property type="component" value="Unassembled WGS sequence"/>
</dbReference>
<evidence type="ECO:0000313" key="4">
    <source>
        <dbReference type="EMBL" id="RFT14727.1"/>
    </source>
</evidence>
<dbReference type="InterPro" id="IPR000184">
    <property type="entry name" value="Bac_surfAg_D15"/>
</dbReference>
<dbReference type="AlphaFoldDB" id="A0A3E2BJB2"/>
<organism evidence="4 5">
    <name type="scientific">Candidatus Saccharicenans subterraneus</name>
    <dbReference type="NCBI Taxonomy" id="2508984"/>
    <lineage>
        <taxon>Bacteria</taxon>
        <taxon>Candidatus Aminicenantota</taxon>
        <taxon>Candidatus Aminicenantia</taxon>
        <taxon>Candidatus Aminicenantales</taxon>
        <taxon>Candidatus Saccharicenantaceae</taxon>
        <taxon>Candidatus Saccharicenans</taxon>
    </lineage>
</organism>
<name>A0A3E2BJB2_9BACT</name>
<proteinExistence type="predicted"/>
<evidence type="ECO:0000256" key="2">
    <source>
        <dbReference type="ARBA" id="ARBA00023136"/>
    </source>
</evidence>
<evidence type="ECO:0000256" key="1">
    <source>
        <dbReference type="ARBA" id="ARBA00004370"/>
    </source>
</evidence>
<feature type="domain" description="Bacterial surface antigen (D15)" evidence="3">
    <location>
        <begin position="87"/>
        <end position="362"/>
    </location>
</feature>
<sequence length="377" mass="43003">MMEKIKREMKILRAGFPVLIFIFLLFGTAAVAAENIPDKSYRSFSPLPILMYDNDIGFGYGGKVKFVDYLKKKESFDLILFNSSKGERWYVFTFSIPDFEIRQGRTYPLSFDLKLEYDKFLKYNFYGFGPDSSKDDRTVLTHETVNLAVTVGRGFSPSFVVEATYTARWLTYSNPQEGPYLPLIEELAGRGRMFVPYATLLMRYDTSNSQIHPTRGVRIIVKDDLAARFLGSADYSFNRLTADFRFYRTIFGERDVLAGRALVQYVSGRNIPIFDHAALGGGETMAAMRGYPMNRFLDKGKFLVNVEYRFPIVWRLGGNIFADAGTVWPGLGEVRLGRAVYDAGVGLRFYQHDFCARVDVGFSREGVGLYFNFGHLF</sequence>
<dbReference type="Gene3D" id="2.40.160.50">
    <property type="entry name" value="membrane protein fhac: a member of the omp85/tpsb transporter family"/>
    <property type="match status" value="1"/>
</dbReference>
<reference evidence="4 5" key="1">
    <citation type="submission" date="2018-08" db="EMBL/GenBank/DDBJ databases">
        <title>Genome analysis of the thermophilic bacterium of the candidate phylum Aminicenantes from deep subsurface aquifer revealed its physiology and ecological role.</title>
        <authorList>
            <person name="Kadnikov V.V."/>
            <person name="Mardanov A.V."/>
            <person name="Beletsky A.V."/>
            <person name="Karnachuk O.V."/>
            <person name="Ravin N.V."/>
        </authorList>
    </citation>
    <scope>NUCLEOTIDE SEQUENCE [LARGE SCALE GENOMIC DNA]</scope>
    <source>
        <strain evidence="4">BY38</strain>
    </source>
</reference>
<evidence type="ECO:0000313" key="5">
    <source>
        <dbReference type="Proteomes" id="UP000257323"/>
    </source>
</evidence>
<comment type="subcellular location">
    <subcellularLocation>
        <location evidence="1">Membrane</location>
    </subcellularLocation>
</comment>
<dbReference type="GO" id="GO:0019867">
    <property type="term" value="C:outer membrane"/>
    <property type="evidence" value="ECO:0007669"/>
    <property type="project" value="InterPro"/>
</dbReference>